<dbReference type="Pfam" id="PF00171">
    <property type="entry name" value="Aldedh"/>
    <property type="match status" value="1"/>
</dbReference>
<dbReference type="RefSeq" id="WP_268752710.1">
    <property type="nucleotide sequence ID" value="NZ_JAPRFQ010000004.1"/>
</dbReference>
<reference evidence="7" key="1">
    <citation type="submission" date="2022-12" db="EMBL/GenBank/DDBJ databases">
        <title>Description and comparative metabolic analysis of Aerococcus sp. nov., isolated from the feces of a pig.</title>
        <authorList>
            <person name="Chang Y.-H."/>
        </authorList>
    </citation>
    <scope>NUCLEOTIDE SEQUENCE</scope>
    <source>
        <strain evidence="7">YH-aer222</strain>
    </source>
</reference>
<feature type="domain" description="Aldehyde dehydrogenase" evidence="6">
    <location>
        <begin position="3"/>
        <end position="448"/>
    </location>
</feature>
<gene>
    <name evidence="7" type="ORF">OW157_07200</name>
</gene>
<evidence type="ECO:0000259" key="6">
    <source>
        <dbReference type="Pfam" id="PF00171"/>
    </source>
</evidence>
<dbReference type="InterPro" id="IPR047110">
    <property type="entry name" value="GABD/Sad-like"/>
</dbReference>
<dbReference type="InterPro" id="IPR016163">
    <property type="entry name" value="Ald_DH_C"/>
</dbReference>
<dbReference type="FunFam" id="3.40.605.10:FF:000012">
    <property type="entry name" value="NAD-dependent succinate-semialdehyde dehydrogenase"/>
    <property type="match status" value="1"/>
</dbReference>
<evidence type="ECO:0000256" key="5">
    <source>
        <dbReference type="RuleBase" id="RU003345"/>
    </source>
</evidence>
<dbReference type="CDD" id="cd07100">
    <property type="entry name" value="ALDH_SSADH1_GabD1"/>
    <property type="match status" value="1"/>
</dbReference>
<dbReference type="PANTHER" id="PTHR43217">
    <property type="entry name" value="SUCCINATE SEMIALDEHYDE DEHYDROGENASE [NAD(P)+] SAD"/>
    <property type="match status" value="1"/>
</dbReference>
<dbReference type="InterPro" id="IPR016161">
    <property type="entry name" value="Ald_DH/histidinol_DH"/>
</dbReference>
<keyword evidence="8" id="KW-1185">Reference proteome</keyword>
<name>A0A9X3FP60_9LACT</name>
<dbReference type="Proteomes" id="UP001146670">
    <property type="component" value="Unassembled WGS sequence"/>
</dbReference>
<dbReference type="EMBL" id="JAPRFR010000004">
    <property type="protein sequence ID" value="MCZ0726338.1"/>
    <property type="molecule type" value="Genomic_DNA"/>
</dbReference>
<sequence length="456" mass="50314">MAYQTIYPFTNEILKTYPQASDQDVETALANGHALYKKWRKDNDLDARKEQLHKIAELLRKDINHYAEIMTKDMGKLFSEAKGEVELCANIADYFAEKAEDFLKPQALETDTGDAYYIKQATGVIMAVEPWNFPYYQIMRVFAPNFMAGNPMILKHASICPGSAQAFQDLVAKAGIEKGAFTNLFADYDQVENIIADKRVAGVCLTGSERGGAEIAAVAGKNLKKSSLELGGNDAFLILDDADWEELKGVIPFARLYNAGQVCTSSKRFIVMTDYYDDFVALVKDSFAKVQWGDPMDEATSLAPLSSAGAKETVLEQIQTAIDNGAQLEYGNEAIDHPGNFVMPTILTNITKDNPIFDQEIFGAVAVIYKVDSEEEAIELANDSSYGLGNTIFSSNQERAERVASQIETGMSFINSAWASLPELPFGGVKNSGYGRELSELGFDAFLNEHLIYTPK</sequence>
<organism evidence="7 8">
    <name type="scientific">Aerococcus kribbianus</name>
    <dbReference type="NCBI Taxonomy" id="2999064"/>
    <lineage>
        <taxon>Bacteria</taxon>
        <taxon>Bacillati</taxon>
        <taxon>Bacillota</taxon>
        <taxon>Bacilli</taxon>
        <taxon>Lactobacillales</taxon>
        <taxon>Aerococcaceae</taxon>
        <taxon>Aerococcus</taxon>
    </lineage>
</organism>
<comment type="caution">
    <text evidence="7">The sequence shown here is derived from an EMBL/GenBank/DDBJ whole genome shotgun (WGS) entry which is preliminary data.</text>
</comment>
<proteinExistence type="inferred from homology"/>
<dbReference type="GO" id="GO:0004030">
    <property type="term" value="F:aldehyde dehydrogenase [NAD(P)+] activity"/>
    <property type="evidence" value="ECO:0007669"/>
    <property type="project" value="InterPro"/>
</dbReference>
<feature type="active site" evidence="4">
    <location>
        <position position="229"/>
    </location>
</feature>
<dbReference type="GO" id="GO:0004777">
    <property type="term" value="F:succinate-semialdehyde dehydrogenase (NAD+) activity"/>
    <property type="evidence" value="ECO:0007669"/>
    <property type="project" value="TreeGrafter"/>
</dbReference>
<dbReference type="PANTHER" id="PTHR43217:SF2">
    <property type="entry name" value="SUCCINATE-SEMIALDEHYDE DEHYDROGENASE [NADP(+)]"/>
    <property type="match status" value="1"/>
</dbReference>
<evidence type="ECO:0000256" key="3">
    <source>
        <dbReference type="ARBA" id="ARBA00023002"/>
    </source>
</evidence>
<keyword evidence="3 5" id="KW-0560">Oxidoreductase</keyword>
<keyword evidence="2" id="KW-0521">NADP</keyword>
<dbReference type="InterPro" id="IPR016162">
    <property type="entry name" value="Ald_DH_N"/>
</dbReference>
<dbReference type="InterPro" id="IPR029510">
    <property type="entry name" value="Ald_DH_CS_GLU"/>
</dbReference>
<dbReference type="Gene3D" id="3.40.309.10">
    <property type="entry name" value="Aldehyde Dehydrogenase, Chain A, domain 2"/>
    <property type="match status" value="1"/>
</dbReference>
<evidence type="ECO:0000256" key="2">
    <source>
        <dbReference type="ARBA" id="ARBA00022857"/>
    </source>
</evidence>
<protein>
    <submittedName>
        <fullName evidence="7">NAD-dependent succinate-semialdehyde dehydrogenase</fullName>
    </submittedName>
</protein>
<evidence type="ECO:0000313" key="8">
    <source>
        <dbReference type="Proteomes" id="UP001146670"/>
    </source>
</evidence>
<evidence type="ECO:0000256" key="1">
    <source>
        <dbReference type="ARBA" id="ARBA00009986"/>
    </source>
</evidence>
<dbReference type="SUPFAM" id="SSF53720">
    <property type="entry name" value="ALDH-like"/>
    <property type="match status" value="1"/>
</dbReference>
<dbReference type="InterPro" id="IPR044148">
    <property type="entry name" value="ALDH_GabD1-like"/>
</dbReference>
<dbReference type="Gene3D" id="3.40.605.10">
    <property type="entry name" value="Aldehyde Dehydrogenase, Chain A, domain 1"/>
    <property type="match status" value="1"/>
</dbReference>
<dbReference type="PROSITE" id="PS00687">
    <property type="entry name" value="ALDEHYDE_DEHYDR_GLU"/>
    <property type="match status" value="1"/>
</dbReference>
<evidence type="ECO:0000313" key="7">
    <source>
        <dbReference type="EMBL" id="MCZ0726338.1"/>
    </source>
</evidence>
<dbReference type="InterPro" id="IPR015590">
    <property type="entry name" value="Aldehyde_DH_dom"/>
</dbReference>
<comment type="similarity">
    <text evidence="1 5">Belongs to the aldehyde dehydrogenase family.</text>
</comment>
<dbReference type="AlphaFoldDB" id="A0A9X3FP60"/>
<accession>A0A9X3FP60</accession>
<evidence type="ECO:0000256" key="4">
    <source>
        <dbReference type="PROSITE-ProRule" id="PRU10007"/>
    </source>
</evidence>